<protein>
    <submittedName>
        <fullName evidence="2">Uncharacterized protein</fullName>
    </submittedName>
</protein>
<dbReference type="RefSeq" id="WP_087552700.1">
    <property type="nucleotide sequence ID" value="NZ_CP033133.1"/>
</dbReference>
<dbReference type="Proteomes" id="UP000279962">
    <property type="component" value="Chromosome"/>
</dbReference>
<dbReference type="AlphaFoldDB" id="A0A3G2SZK4"/>
<gene>
    <name evidence="2" type="ORF">CDG68_06255</name>
</gene>
<name>A0A3G2SZK4_9GAMM</name>
<keyword evidence="1" id="KW-0812">Transmembrane</keyword>
<feature type="transmembrane region" description="Helical" evidence="1">
    <location>
        <begin position="18"/>
        <end position="35"/>
    </location>
</feature>
<accession>A0A3G2SZK4</accession>
<keyword evidence="1" id="KW-0472">Membrane</keyword>
<evidence type="ECO:0000256" key="1">
    <source>
        <dbReference type="SAM" id="Phobius"/>
    </source>
</evidence>
<reference evidence="2 3" key="1">
    <citation type="submission" date="2018-10" db="EMBL/GenBank/DDBJ databases">
        <title>The complete genome of Acinetobacter wuhouensis strain WCHAW010062.</title>
        <authorList>
            <person name="Hu Y."/>
            <person name="Long H."/>
            <person name="Feng Y."/>
            <person name="Zong Z."/>
        </authorList>
    </citation>
    <scope>NUCLEOTIDE SEQUENCE [LARGE SCALE GENOMIC DNA]</scope>
    <source>
        <strain evidence="2 3">WCHAW010062</strain>
    </source>
</reference>
<sequence>MKAFFLNLTYILEKNPKIYWCVIMGIALCSVLYVVEVVHIQSLLPDVKVQDTSVLRATIDPIAQRYSWARLAVIIVAIIAANFQYFKTKKSLNL</sequence>
<dbReference type="EMBL" id="CP033133">
    <property type="protein sequence ID" value="AYO53288.1"/>
    <property type="molecule type" value="Genomic_DNA"/>
</dbReference>
<evidence type="ECO:0000313" key="3">
    <source>
        <dbReference type="Proteomes" id="UP000279962"/>
    </source>
</evidence>
<organism evidence="2 3">
    <name type="scientific">Acinetobacter wuhouensis</name>
    <dbReference type="NCBI Taxonomy" id="1879050"/>
    <lineage>
        <taxon>Bacteria</taxon>
        <taxon>Pseudomonadati</taxon>
        <taxon>Pseudomonadota</taxon>
        <taxon>Gammaproteobacteria</taxon>
        <taxon>Moraxellales</taxon>
        <taxon>Moraxellaceae</taxon>
        <taxon>Acinetobacter</taxon>
    </lineage>
</organism>
<keyword evidence="1" id="KW-1133">Transmembrane helix</keyword>
<feature type="transmembrane region" description="Helical" evidence="1">
    <location>
        <begin position="68"/>
        <end position="86"/>
    </location>
</feature>
<evidence type="ECO:0000313" key="2">
    <source>
        <dbReference type="EMBL" id="AYO53288.1"/>
    </source>
</evidence>
<proteinExistence type="predicted"/>